<keyword evidence="1" id="KW-0238">DNA-binding</keyword>
<gene>
    <name evidence="4" type="ORF">FISHEDRAFT_27702</name>
    <name evidence="3" type="ORF">FISHEDRAFT_28927</name>
</gene>
<dbReference type="OrthoDB" id="3266428at2759"/>
<evidence type="ECO:0000313" key="3">
    <source>
        <dbReference type="EMBL" id="KIY48000.1"/>
    </source>
</evidence>
<dbReference type="PANTHER" id="PTHR34605:SF4">
    <property type="entry name" value="DNA ADENINE METHYLTRANSFERASE"/>
    <property type="match status" value="1"/>
</dbReference>
<dbReference type="InterPro" id="IPR010998">
    <property type="entry name" value="Integrase_recombinase_N"/>
</dbReference>
<keyword evidence="2" id="KW-0233">DNA recombination</keyword>
<dbReference type="InterPro" id="IPR052925">
    <property type="entry name" value="Phage_Integrase-like_Recomb"/>
</dbReference>
<feature type="non-terminal residue" evidence="4">
    <location>
        <position position="367"/>
    </location>
</feature>
<proteinExistence type="predicted"/>
<reference evidence="4 5" key="1">
    <citation type="journal article" date="2015" name="Fungal Genet. Biol.">
        <title>Evolution of novel wood decay mechanisms in Agaricales revealed by the genome sequences of Fistulina hepatica and Cylindrobasidium torrendii.</title>
        <authorList>
            <person name="Floudas D."/>
            <person name="Held B.W."/>
            <person name="Riley R."/>
            <person name="Nagy L.G."/>
            <person name="Koehler G."/>
            <person name="Ransdell A.S."/>
            <person name="Younus H."/>
            <person name="Chow J."/>
            <person name="Chiniquy J."/>
            <person name="Lipzen A."/>
            <person name="Tritt A."/>
            <person name="Sun H."/>
            <person name="Haridas S."/>
            <person name="LaButti K."/>
            <person name="Ohm R.A."/>
            <person name="Kues U."/>
            <person name="Blanchette R.A."/>
            <person name="Grigoriev I.V."/>
            <person name="Minto R.E."/>
            <person name="Hibbett D.S."/>
        </authorList>
    </citation>
    <scope>NUCLEOTIDE SEQUENCE [LARGE SCALE GENOMIC DNA]</scope>
    <source>
        <strain evidence="4 5">ATCC 64428</strain>
    </source>
</reference>
<dbReference type="Gene3D" id="1.10.443.10">
    <property type="entry name" value="Intergrase catalytic core"/>
    <property type="match status" value="1"/>
</dbReference>
<evidence type="ECO:0000256" key="2">
    <source>
        <dbReference type="ARBA" id="ARBA00023172"/>
    </source>
</evidence>
<dbReference type="Gene3D" id="1.10.150.130">
    <property type="match status" value="1"/>
</dbReference>
<dbReference type="GO" id="GO:0003677">
    <property type="term" value="F:DNA binding"/>
    <property type="evidence" value="ECO:0007669"/>
    <property type="project" value="UniProtKB-KW"/>
</dbReference>
<organism evidence="4 5">
    <name type="scientific">Fistulina hepatica ATCC 64428</name>
    <dbReference type="NCBI Taxonomy" id="1128425"/>
    <lineage>
        <taxon>Eukaryota</taxon>
        <taxon>Fungi</taxon>
        <taxon>Dikarya</taxon>
        <taxon>Basidiomycota</taxon>
        <taxon>Agaricomycotina</taxon>
        <taxon>Agaricomycetes</taxon>
        <taxon>Agaricomycetidae</taxon>
        <taxon>Agaricales</taxon>
        <taxon>Fistulinaceae</taxon>
        <taxon>Fistulina</taxon>
    </lineage>
</organism>
<dbReference type="AlphaFoldDB" id="A0A0D7AE15"/>
<sequence>ARAPRDPNWIAPSPLRPPCAAAERLFRWRSLASLDLDDSLRRESEAISMGYWLNLSSAFSEATRSSYGAGLLRFHQFCDQNNISESRRMPANVTLISAFLGCWSSRVSGSAIKNWLSGLKAWHDVNQQAWLGDNVLIRLGRRSAAREGRQHHRPIREPVSREHLRILRYSLDISLPRDAAIWACACTLFWSCRRAGELTVPSINTVDTMRHVTRASASVLFTRTETNIPVALFDIPWTKTTKEKGARIRLTARDDDLCPRAALWNHLHTVNPSIPPDAPLFSFACPQNMFLPLTKSELMDRCNTIWSSAGHSPLNGHSFHIGGTVELLLAGMDPQSVAMTGGWNSLAFLIYWRRLDELIPFQTYSAY</sequence>
<evidence type="ECO:0000313" key="5">
    <source>
        <dbReference type="Proteomes" id="UP000054144"/>
    </source>
</evidence>
<dbReference type="EMBL" id="KN881785">
    <property type="protein sequence ID" value="KIY48950.1"/>
    <property type="molecule type" value="Genomic_DNA"/>
</dbReference>
<dbReference type="GO" id="GO:0015074">
    <property type="term" value="P:DNA integration"/>
    <property type="evidence" value="ECO:0007669"/>
    <property type="project" value="InterPro"/>
</dbReference>
<evidence type="ECO:0000313" key="4">
    <source>
        <dbReference type="EMBL" id="KIY48950.1"/>
    </source>
</evidence>
<dbReference type="PANTHER" id="PTHR34605">
    <property type="entry name" value="PHAGE_INTEGRASE DOMAIN-CONTAINING PROTEIN"/>
    <property type="match status" value="1"/>
</dbReference>
<dbReference type="SUPFAM" id="SSF47823">
    <property type="entry name" value="lambda integrase-like, N-terminal domain"/>
    <property type="match status" value="1"/>
</dbReference>
<name>A0A0D7AE15_9AGAR</name>
<dbReference type="Proteomes" id="UP000054144">
    <property type="component" value="Unassembled WGS sequence"/>
</dbReference>
<dbReference type="EMBL" id="KN881877">
    <property type="protein sequence ID" value="KIY48000.1"/>
    <property type="molecule type" value="Genomic_DNA"/>
</dbReference>
<dbReference type="GO" id="GO:0006310">
    <property type="term" value="P:DNA recombination"/>
    <property type="evidence" value="ECO:0007669"/>
    <property type="project" value="UniProtKB-KW"/>
</dbReference>
<evidence type="ECO:0008006" key="6">
    <source>
        <dbReference type="Google" id="ProtNLM"/>
    </source>
</evidence>
<dbReference type="SUPFAM" id="SSF56349">
    <property type="entry name" value="DNA breaking-rejoining enzymes"/>
    <property type="match status" value="1"/>
</dbReference>
<dbReference type="InterPro" id="IPR011010">
    <property type="entry name" value="DNA_brk_join_enz"/>
</dbReference>
<evidence type="ECO:0000256" key="1">
    <source>
        <dbReference type="ARBA" id="ARBA00023125"/>
    </source>
</evidence>
<accession>A0A0D7AE15</accession>
<dbReference type="InterPro" id="IPR013762">
    <property type="entry name" value="Integrase-like_cat_sf"/>
</dbReference>
<protein>
    <recommendedName>
        <fullName evidence="6">DNA breaking-rejoining enzyme</fullName>
    </recommendedName>
</protein>
<feature type="non-terminal residue" evidence="4">
    <location>
        <position position="1"/>
    </location>
</feature>
<keyword evidence="5" id="KW-1185">Reference proteome</keyword>